<feature type="region of interest" description="Disordered" evidence="6">
    <location>
        <begin position="18"/>
        <end position="50"/>
    </location>
</feature>
<dbReference type="PANTHER" id="PTHR36115">
    <property type="entry name" value="PROLINE-RICH ANTIGEN HOMOLOG-RELATED"/>
    <property type="match status" value="1"/>
</dbReference>
<dbReference type="Proteomes" id="UP000196581">
    <property type="component" value="Unassembled WGS sequence"/>
</dbReference>
<keyword evidence="10" id="KW-1185">Reference proteome</keyword>
<evidence type="ECO:0000256" key="5">
    <source>
        <dbReference type="ARBA" id="ARBA00023136"/>
    </source>
</evidence>
<evidence type="ECO:0000256" key="3">
    <source>
        <dbReference type="ARBA" id="ARBA00022692"/>
    </source>
</evidence>
<keyword evidence="2" id="KW-1003">Cell membrane</keyword>
<evidence type="ECO:0000259" key="8">
    <source>
        <dbReference type="Pfam" id="PF06271"/>
    </source>
</evidence>
<dbReference type="Pfam" id="PF06271">
    <property type="entry name" value="RDD"/>
    <property type="match status" value="1"/>
</dbReference>
<evidence type="ECO:0000256" key="4">
    <source>
        <dbReference type="ARBA" id="ARBA00022989"/>
    </source>
</evidence>
<keyword evidence="3 7" id="KW-0812">Transmembrane</keyword>
<comment type="subcellular location">
    <subcellularLocation>
        <location evidence="1">Cell membrane</location>
        <topology evidence="1">Multi-pass membrane protein</topology>
    </subcellularLocation>
</comment>
<feature type="domain" description="RDD" evidence="8">
    <location>
        <begin position="86"/>
        <end position="174"/>
    </location>
</feature>
<name>A0A1X6XC02_9MICO</name>
<dbReference type="InterPro" id="IPR010432">
    <property type="entry name" value="RDD"/>
</dbReference>
<dbReference type="AlphaFoldDB" id="A0A1X6XC02"/>
<evidence type="ECO:0000256" key="6">
    <source>
        <dbReference type="SAM" id="MobiDB-lite"/>
    </source>
</evidence>
<feature type="transmembrane region" description="Helical" evidence="7">
    <location>
        <begin position="93"/>
        <end position="113"/>
    </location>
</feature>
<evidence type="ECO:0000256" key="7">
    <source>
        <dbReference type="SAM" id="Phobius"/>
    </source>
</evidence>
<evidence type="ECO:0000256" key="2">
    <source>
        <dbReference type="ARBA" id="ARBA00022475"/>
    </source>
</evidence>
<keyword evidence="5 7" id="KW-0472">Membrane</keyword>
<accession>A0A1X6XC02</accession>
<organism evidence="9 10">
    <name type="scientific">Brevibacterium yomogidense</name>
    <dbReference type="NCBI Taxonomy" id="946573"/>
    <lineage>
        <taxon>Bacteria</taxon>
        <taxon>Bacillati</taxon>
        <taxon>Actinomycetota</taxon>
        <taxon>Actinomycetes</taxon>
        <taxon>Micrococcales</taxon>
        <taxon>Brevibacteriaceae</taxon>
        <taxon>Brevibacterium</taxon>
    </lineage>
</organism>
<proteinExistence type="predicted"/>
<evidence type="ECO:0000313" key="9">
    <source>
        <dbReference type="EMBL" id="SLM96844.1"/>
    </source>
</evidence>
<keyword evidence="4 7" id="KW-1133">Transmembrane helix</keyword>
<dbReference type="RefSeq" id="WP_087006440.1">
    <property type="nucleotide sequence ID" value="NZ_FWFF01000010.1"/>
</dbReference>
<gene>
    <name evidence="9" type="ORF">FM105_06385</name>
</gene>
<dbReference type="InterPro" id="IPR051791">
    <property type="entry name" value="Pra-immunoreactive"/>
</dbReference>
<evidence type="ECO:0000313" key="10">
    <source>
        <dbReference type="Proteomes" id="UP000196581"/>
    </source>
</evidence>
<reference evidence="10" key="1">
    <citation type="submission" date="2017-02" db="EMBL/GenBank/DDBJ databases">
        <authorList>
            <person name="Dridi B."/>
        </authorList>
    </citation>
    <scope>NUCLEOTIDE SEQUENCE [LARGE SCALE GENOMIC DNA]</scope>
    <source>
        <strain evidence="10">B Co 03.10</strain>
    </source>
</reference>
<feature type="transmembrane region" description="Helical" evidence="7">
    <location>
        <begin position="69"/>
        <end position="87"/>
    </location>
</feature>
<protein>
    <submittedName>
        <fullName evidence="9">PROBABLE MEMBRANE PROTEIN</fullName>
    </submittedName>
</protein>
<sequence length="182" mass="19343">MTRIMAFDVRTEGTEASTSLGRMVSKGEDGAGRSEWLTGPTLPEGSWPGRRLGLPQEGPGAVASMLRRVGGIVIDWVLAIMIANLALDLDLLAMNIAIHSIFAVLYLLSVWLMGRTPGHLAMGIGVVDIETRGTLASTGPVGLLRALVRTVLVCLVLPVVIADPDGRGLHDLATRTVVVRTR</sequence>
<evidence type="ECO:0000256" key="1">
    <source>
        <dbReference type="ARBA" id="ARBA00004651"/>
    </source>
</evidence>
<dbReference type="GO" id="GO:0005886">
    <property type="term" value="C:plasma membrane"/>
    <property type="evidence" value="ECO:0007669"/>
    <property type="project" value="UniProtKB-SubCell"/>
</dbReference>
<dbReference type="PANTHER" id="PTHR36115:SF6">
    <property type="entry name" value="PROLINE-RICH ANTIGEN HOMOLOG"/>
    <property type="match status" value="1"/>
</dbReference>
<dbReference type="EMBL" id="FWFF01000010">
    <property type="protein sequence ID" value="SLM96844.1"/>
    <property type="molecule type" value="Genomic_DNA"/>
</dbReference>